<keyword evidence="4" id="KW-1185">Reference proteome</keyword>
<protein>
    <submittedName>
        <fullName evidence="3">VanZ family protein</fullName>
    </submittedName>
</protein>
<feature type="transmembrane region" description="Helical" evidence="1">
    <location>
        <begin position="119"/>
        <end position="136"/>
    </location>
</feature>
<reference evidence="3 4" key="1">
    <citation type="journal article" date="2016" name="Int. J. Syst. Evol. Microbiol.">
        <title>Nocardioides albidus sp. nov., an actinobacterium isolated from garden soil.</title>
        <authorList>
            <person name="Singh H."/>
            <person name="Du J."/>
            <person name="Trinh H."/>
            <person name="Won K."/>
            <person name="Yang J.E."/>
            <person name="Yin C."/>
            <person name="Kook M."/>
            <person name="Yi T.H."/>
        </authorList>
    </citation>
    <scope>NUCLEOTIDE SEQUENCE [LARGE SCALE GENOMIC DNA]</scope>
    <source>
        <strain evidence="3 4">CCTCC AB 2015297</strain>
    </source>
</reference>
<comment type="caution">
    <text evidence="3">The sequence shown here is derived from an EMBL/GenBank/DDBJ whole genome shotgun (WGS) entry which is preliminary data.</text>
</comment>
<dbReference type="OrthoDB" id="3777720at2"/>
<feature type="transmembrane region" description="Helical" evidence="1">
    <location>
        <begin position="156"/>
        <end position="176"/>
    </location>
</feature>
<evidence type="ECO:0000259" key="2">
    <source>
        <dbReference type="Pfam" id="PF04892"/>
    </source>
</evidence>
<dbReference type="RefSeq" id="WP_139622844.1">
    <property type="nucleotide sequence ID" value="NZ_VDMP01000023.1"/>
</dbReference>
<dbReference type="InterPro" id="IPR006976">
    <property type="entry name" value="VanZ-like"/>
</dbReference>
<proteinExistence type="predicted"/>
<keyword evidence="1" id="KW-1133">Transmembrane helix</keyword>
<dbReference type="Proteomes" id="UP000313231">
    <property type="component" value="Unassembled WGS sequence"/>
</dbReference>
<accession>A0A5C4VX99</accession>
<sequence>MVTFGGTGVMLLGVAVAGVVCLALALGLLRPLGWVSAVAIAGFAWSLAVIALVTLVPASPGTGFVPAETRMTTCSWDIGGPAPDGFWIFESGQRTLNTALFVPSGLLLVLAVARWRAGWILAPAGLVGLAAYSALIEKTQLELARIDRACDVTDVIDNATGAVFGAMLGIVLVVVLRPWRHRHRKASLRRSS</sequence>
<name>A0A5C4VX99_9ACTN</name>
<feature type="domain" description="VanZ-like" evidence="2">
    <location>
        <begin position="92"/>
        <end position="171"/>
    </location>
</feature>
<feature type="transmembrane region" description="Helical" evidence="1">
    <location>
        <begin position="6"/>
        <end position="27"/>
    </location>
</feature>
<dbReference type="EMBL" id="VDMP01000023">
    <property type="protein sequence ID" value="TNM40498.1"/>
    <property type="molecule type" value="Genomic_DNA"/>
</dbReference>
<feature type="transmembrane region" description="Helical" evidence="1">
    <location>
        <begin position="95"/>
        <end position="112"/>
    </location>
</feature>
<feature type="transmembrane region" description="Helical" evidence="1">
    <location>
        <begin position="34"/>
        <end position="56"/>
    </location>
</feature>
<evidence type="ECO:0000313" key="3">
    <source>
        <dbReference type="EMBL" id="TNM40498.1"/>
    </source>
</evidence>
<gene>
    <name evidence="3" type="ORF">FHP29_10660</name>
</gene>
<keyword evidence="1" id="KW-0812">Transmembrane</keyword>
<evidence type="ECO:0000313" key="4">
    <source>
        <dbReference type="Proteomes" id="UP000313231"/>
    </source>
</evidence>
<keyword evidence="1" id="KW-0472">Membrane</keyword>
<organism evidence="3 4">
    <name type="scientific">Nocardioides albidus</name>
    <dbReference type="NCBI Taxonomy" id="1517589"/>
    <lineage>
        <taxon>Bacteria</taxon>
        <taxon>Bacillati</taxon>
        <taxon>Actinomycetota</taxon>
        <taxon>Actinomycetes</taxon>
        <taxon>Propionibacteriales</taxon>
        <taxon>Nocardioidaceae</taxon>
        <taxon>Nocardioides</taxon>
    </lineage>
</organism>
<dbReference type="AlphaFoldDB" id="A0A5C4VX99"/>
<evidence type="ECO:0000256" key="1">
    <source>
        <dbReference type="SAM" id="Phobius"/>
    </source>
</evidence>
<dbReference type="Pfam" id="PF04892">
    <property type="entry name" value="VanZ"/>
    <property type="match status" value="1"/>
</dbReference>